<proteinExistence type="predicted"/>
<dbReference type="Pfam" id="PF00440">
    <property type="entry name" value="TetR_N"/>
    <property type="match status" value="1"/>
</dbReference>
<name>A0A1H0HHB8_9BACI</name>
<dbReference type="OrthoDB" id="9810250at2"/>
<dbReference type="Pfam" id="PF14278">
    <property type="entry name" value="TetR_C_8"/>
    <property type="match status" value="1"/>
</dbReference>
<evidence type="ECO:0000256" key="3">
    <source>
        <dbReference type="PROSITE-ProRule" id="PRU00335"/>
    </source>
</evidence>
<keyword evidence="2 3" id="KW-0238">DNA-binding</keyword>
<protein>
    <submittedName>
        <fullName evidence="5">Transcriptional regulator, TetR family</fullName>
    </submittedName>
</protein>
<evidence type="ECO:0000256" key="1">
    <source>
        <dbReference type="ARBA" id="ARBA00022491"/>
    </source>
</evidence>
<dbReference type="InterPro" id="IPR001647">
    <property type="entry name" value="HTH_TetR"/>
</dbReference>
<dbReference type="Gene3D" id="1.10.357.10">
    <property type="entry name" value="Tetracycline Repressor, domain 2"/>
    <property type="match status" value="1"/>
</dbReference>
<dbReference type="RefSeq" id="WP_090843326.1">
    <property type="nucleotide sequence ID" value="NZ_FNIL01000008.1"/>
</dbReference>
<sequence length="195" mass="22543">MSEDRRILKSKKALKESLIALMKQRSIKQITITSLAAHADVNRSTFYQHYSSIDDLFQKLTEDVMEDLIRAYREPYIGSDRIIFSELSATSIKIFEHIYSYADFYSVILDTAIFTGFQERICSLIKQLTLHELMEDSPQDINAELYASYHAHAITGLIVSWVSEGFKFTPEYMNEQLIKILNFHPGSSKVRLEES</sequence>
<evidence type="ECO:0000256" key="2">
    <source>
        <dbReference type="ARBA" id="ARBA00023125"/>
    </source>
</evidence>
<dbReference type="AlphaFoldDB" id="A0A1H0HHB8"/>
<reference evidence="6" key="1">
    <citation type="submission" date="2016-10" db="EMBL/GenBank/DDBJ databases">
        <authorList>
            <person name="Varghese N."/>
            <person name="Submissions S."/>
        </authorList>
    </citation>
    <scope>NUCLEOTIDE SEQUENCE [LARGE SCALE GENOMIC DNA]</scope>
    <source>
        <strain evidence="6">CGMCC 1.10369</strain>
    </source>
</reference>
<dbReference type="SUPFAM" id="SSF46689">
    <property type="entry name" value="Homeodomain-like"/>
    <property type="match status" value="1"/>
</dbReference>
<dbReference type="InterPro" id="IPR009057">
    <property type="entry name" value="Homeodomain-like_sf"/>
</dbReference>
<gene>
    <name evidence="5" type="ORF">SAMN04488053_108102</name>
</gene>
<evidence type="ECO:0000259" key="4">
    <source>
        <dbReference type="PROSITE" id="PS50977"/>
    </source>
</evidence>
<dbReference type="InterPro" id="IPR050624">
    <property type="entry name" value="HTH-type_Tx_Regulator"/>
</dbReference>
<organism evidence="5 6">
    <name type="scientific">Alkalicoccus daliensis</name>
    <dbReference type="NCBI Taxonomy" id="745820"/>
    <lineage>
        <taxon>Bacteria</taxon>
        <taxon>Bacillati</taxon>
        <taxon>Bacillota</taxon>
        <taxon>Bacilli</taxon>
        <taxon>Bacillales</taxon>
        <taxon>Bacillaceae</taxon>
        <taxon>Alkalicoccus</taxon>
    </lineage>
</organism>
<dbReference type="PANTHER" id="PTHR43479">
    <property type="entry name" value="ACREF/ENVCD OPERON REPRESSOR-RELATED"/>
    <property type="match status" value="1"/>
</dbReference>
<dbReference type="GO" id="GO:0003677">
    <property type="term" value="F:DNA binding"/>
    <property type="evidence" value="ECO:0007669"/>
    <property type="project" value="UniProtKB-UniRule"/>
</dbReference>
<dbReference type="InterPro" id="IPR039532">
    <property type="entry name" value="TetR_C_Firmicutes"/>
</dbReference>
<evidence type="ECO:0000313" key="6">
    <source>
        <dbReference type="Proteomes" id="UP000198778"/>
    </source>
</evidence>
<dbReference type="EMBL" id="FNIL01000008">
    <property type="protein sequence ID" value="SDO18507.1"/>
    <property type="molecule type" value="Genomic_DNA"/>
</dbReference>
<accession>A0A1H0HHB8</accession>
<keyword evidence="1" id="KW-0678">Repressor</keyword>
<dbReference type="Proteomes" id="UP000198778">
    <property type="component" value="Unassembled WGS sequence"/>
</dbReference>
<dbReference type="PROSITE" id="PS50977">
    <property type="entry name" value="HTH_TETR_2"/>
    <property type="match status" value="1"/>
</dbReference>
<feature type="DNA-binding region" description="H-T-H motif" evidence="3">
    <location>
        <begin position="31"/>
        <end position="50"/>
    </location>
</feature>
<dbReference type="STRING" id="745820.SAMN04488053_108102"/>
<dbReference type="PANTHER" id="PTHR43479:SF7">
    <property type="entry name" value="TETR-FAMILY TRANSCRIPTIONAL REGULATOR"/>
    <property type="match status" value="1"/>
</dbReference>
<keyword evidence="6" id="KW-1185">Reference proteome</keyword>
<evidence type="ECO:0000313" key="5">
    <source>
        <dbReference type="EMBL" id="SDO18507.1"/>
    </source>
</evidence>
<feature type="domain" description="HTH tetR-type" evidence="4">
    <location>
        <begin position="8"/>
        <end position="68"/>
    </location>
</feature>